<evidence type="ECO:0000313" key="3">
    <source>
        <dbReference type="EMBL" id="SHN58517.1"/>
    </source>
</evidence>
<dbReference type="RefSeq" id="WP_072771493.1">
    <property type="nucleotide sequence ID" value="NZ_FRDN01000004.1"/>
</dbReference>
<dbReference type="STRING" id="1121395.SAMN02745215_00936"/>
<gene>
    <name evidence="3" type="ORF">SAMN02745215_00936</name>
</gene>
<evidence type="ECO:0000313" key="4">
    <source>
        <dbReference type="Proteomes" id="UP000184010"/>
    </source>
</evidence>
<reference evidence="4" key="1">
    <citation type="submission" date="2016-12" db="EMBL/GenBank/DDBJ databases">
        <authorList>
            <person name="Varghese N."/>
            <person name="Submissions S."/>
        </authorList>
    </citation>
    <scope>NUCLEOTIDE SEQUENCE [LARGE SCALE GENOMIC DNA]</scope>
    <source>
        <strain evidence="4">DSM 11544</strain>
    </source>
</reference>
<name>A0A1M7SJ62_9FIRM</name>
<accession>A0A1M7SJ62</accession>
<comment type="similarity">
    <text evidence="1">Belongs to the short-chain dehydrogenases/reductases (SDR) family.</text>
</comment>
<dbReference type="PRINTS" id="PR00081">
    <property type="entry name" value="GDHRDH"/>
</dbReference>
<dbReference type="AlphaFoldDB" id="A0A1M7SJ62"/>
<dbReference type="SUPFAM" id="SSF51735">
    <property type="entry name" value="NAD(P)-binding Rossmann-fold domains"/>
    <property type="match status" value="1"/>
</dbReference>
<keyword evidence="2" id="KW-0560">Oxidoreductase</keyword>
<dbReference type="GO" id="GO:0008206">
    <property type="term" value="P:bile acid metabolic process"/>
    <property type="evidence" value="ECO:0007669"/>
    <property type="project" value="UniProtKB-ARBA"/>
</dbReference>
<dbReference type="Pfam" id="PF13561">
    <property type="entry name" value="adh_short_C2"/>
    <property type="match status" value="1"/>
</dbReference>
<dbReference type="PANTHER" id="PTHR42760">
    <property type="entry name" value="SHORT-CHAIN DEHYDROGENASES/REDUCTASES FAMILY MEMBER"/>
    <property type="match status" value="1"/>
</dbReference>
<evidence type="ECO:0000256" key="1">
    <source>
        <dbReference type="ARBA" id="ARBA00006484"/>
    </source>
</evidence>
<proteinExistence type="inferred from homology"/>
<dbReference type="CDD" id="cd05233">
    <property type="entry name" value="SDR_c"/>
    <property type="match status" value="1"/>
</dbReference>
<organism evidence="3 4">
    <name type="scientific">Desulfitobacterium chlororespirans DSM 11544</name>
    <dbReference type="NCBI Taxonomy" id="1121395"/>
    <lineage>
        <taxon>Bacteria</taxon>
        <taxon>Bacillati</taxon>
        <taxon>Bacillota</taxon>
        <taxon>Clostridia</taxon>
        <taxon>Eubacteriales</taxon>
        <taxon>Desulfitobacteriaceae</taxon>
        <taxon>Desulfitobacterium</taxon>
    </lineage>
</organism>
<dbReference type="FunFam" id="3.40.50.720:FF:000084">
    <property type="entry name" value="Short-chain dehydrogenase reductase"/>
    <property type="match status" value="1"/>
</dbReference>
<dbReference type="InterPro" id="IPR002347">
    <property type="entry name" value="SDR_fam"/>
</dbReference>
<dbReference type="InterPro" id="IPR036291">
    <property type="entry name" value="NAD(P)-bd_dom_sf"/>
</dbReference>
<dbReference type="EMBL" id="FRDN01000004">
    <property type="protein sequence ID" value="SHN58517.1"/>
    <property type="molecule type" value="Genomic_DNA"/>
</dbReference>
<dbReference type="PANTHER" id="PTHR42760:SF115">
    <property type="entry name" value="3-OXOACYL-[ACYL-CARRIER-PROTEIN] REDUCTASE FABG"/>
    <property type="match status" value="1"/>
</dbReference>
<sequence length="253" mass="26457">MGNAKGRLEGKVVLITGAGNGIGYAATKLLAGEGAKVIAADILEKDLAGWNGVENVIPVLADVTKLEDIERMVGEAETRFGRLDAICNIAGINDLSYPLDATDDERWDRVHNIDLKAPFRICRRALPTMIQGGGGSIVNIGSYAALRGNHGPSYTAAKAGVVGLTKSIAFAYGKQGIRCNIIHPGGTRTDIGAHSGGDYHPAGQALSKIIAALPVNWYGVPEDIAKTCLFLCSDDARQINGAEIAVDGGMSVC</sequence>
<dbReference type="Gene3D" id="3.40.50.720">
    <property type="entry name" value="NAD(P)-binding Rossmann-like Domain"/>
    <property type="match status" value="1"/>
</dbReference>
<dbReference type="GO" id="GO:0016616">
    <property type="term" value="F:oxidoreductase activity, acting on the CH-OH group of donors, NAD or NADP as acceptor"/>
    <property type="evidence" value="ECO:0007669"/>
    <property type="project" value="TreeGrafter"/>
</dbReference>
<evidence type="ECO:0000256" key="2">
    <source>
        <dbReference type="ARBA" id="ARBA00023002"/>
    </source>
</evidence>
<dbReference type="Proteomes" id="UP000184010">
    <property type="component" value="Unassembled WGS sequence"/>
</dbReference>
<keyword evidence="4" id="KW-1185">Reference proteome</keyword>
<protein>
    <submittedName>
        <fullName evidence="3">NAD(P)-dependent dehydrogenase, short-chain alcohol dehydrogenase family</fullName>
    </submittedName>
</protein>
<dbReference type="PRINTS" id="PR00080">
    <property type="entry name" value="SDRFAMILY"/>
</dbReference>